<dbReference type="Proteomes" id="UP001214757">
    <property type="component" value="Unassembled WGS sequence"/>
</dbReference>
<dbReference type="EMBL" id="JAQRFO010000144">
    <property type="protein sequence ID" value="MDC9624099.1"/>
    <property type="molecule type" value="Genomic_DNA"/>
</dbReference>
<protein>
    <submittedName>
        <fullName evidence="1">Uncharacterized protein</fullName>
    </submittedName>
</protein>
<reference evidence="1 2" key="1">
    <citation type="submission" date="2023-02" db="EMBL/GenBank/DDBJ databases">
        <title>Entomopathogenic bacteria.</title>
        <authorList>
            <person name="Machado R.A."/>
        </authorList>
    </citation>
    <scope>NUCLEOTIDE SEQUENCE [LARGE SCALE GENOMIC DNA]</scope>
    <source>
        <strain evidence="1 2">XENO-7</strain>
    </source>
</reference>
<sequence length="178" mass="19855">SCATGKKISVLFIQVNLAAQHRDPAAIQLNAGAAKRNFDIRFRHLDGAAANPQGDIILRFIQLSTRAPFAGFRLHLYRVRRCAAGQADSLGQTALLDFLGFIAGLQGQRPVTRFHHQTLVIFHRGVHVLLRMQRQLFTAFRILKQQFVIPFSLVGLGAERHLGFAARQRPRRDVAGVV</sequence>
<evidence type="ECO:0000313" key="1">
    <source>
        <dbReference type="EMBL" id="MDC9624099.1"/>
    </source>
</evidence>
<organism evidence="1 2">
    <name type="scientific">Xenorhabdus aichiensis</name>
    <dbReference type="NCBI Taxonomy" id="3025874"/>
    <lineage>
        <taxon>Bacteria</taxon>
        <taxon>Pseudomonadati</taxon>
        <taxon>Pseudomonadota</taxon>
        <taxon>Gammaproteobacteria</taxon>
        <taxon>Enterobacterales</taxon>
        <taxon>Morganellaceae</taxon>
        <taxon>Xenorhabdus</taxon>
    </lineage>
</organism>
<evidence type="ECO:0000313" key="2">
    <source>
        <dbReference type="Proteomes" id="UP001214757"/>
    </source>
</evidence>
<feature type="non-terminal residue" evidence="1">
    <location>
        <position position="1"/>
    </location>
</feature>
<accession>A0ABT5M8T8</accession>
<proteinExistence type="predicted"/>
<name>A0ABT5M8T8_9GAMM</name>
<gene>
    <name evidence="1" type="ORF">PSI22_21345</name>
</gene>
<keyword evidence="2" id="KW-1185">Reference proteome</keyword>
<feature type="non-terminal residue" evidence="1">
    <location>
        <position position="178"/>
    </location>
</feature>
<comment type="caution">
    <text evidence="1">The sequence shown here is derived from an EMBL/GenBank/DDBJ whole genome shotgun (WGS) entry which is preliminary data.</text>
</comment>